<evidence type="ECO:0000256" key="13">
    <source>
        <dbReference type="SAM" id="Phobius"/>
    </source>
</evidence>
<sequence>MVAFSDGVIAIAITLLVLEIHPPHDTSHLLHGLAALWPSYLAYVVTFMLIGQVWANHHIMFDHIRSVDRVVLFLNTVLLMGIAFLPFVTSVLAAAIRDGQGERTAVVLQGSAFWFMDLLFNIIWWYVRRDRRLLAATIDSAGVAAISRRFRLALVWLATGTLLGLLLPPLGVAVIAAFIPYYWLPIAGEIAKVRRRRGRRNAT</sequence>
<evidence type="ECO:0000256" key="8">
    <source>
        <dbReference type="ARBA" id="ARBA00022989"/>
    </source>
</evidence>
<reference evidence="14 15" key="1">
    <citation type="submission" date="2024-06" db="EMBL/GenBank/DDBJ databases">
        <title>The Natural Products Discovery Center: Release of the First 8490 Sequenced Strains for Exploring Actinobacteria Biosynthetic Diversity.</title>
        <authorList>
            <person name="Kalkreuter E."/>
            <person name="Kautsar S.A."/>
            <person name="Yang D."/>
            <person name="Bader C.D."/>
            <person name="Teijaro C.N."/>
            <person name="Fluegel L."/>
            <person name="Davis C.M."/>
            <person name="Simpson J.R."/>
            <person name="Lauterbach L."/>
            <person name="Steele A.D."/>
            <person name="Gui C."/>
            <person name="Meng S."/>
            <person name="Li G."/>
            <person name="Viehrig K."/>
            <person name="Ye F."/>
            <person name="Su P."/>
            <person name="Kiefer A.F."/>
            <person name="Nichols A."/>
            <person name="Cepeda A.J."/>
            <person name="Yan W."/>
            <person name="Fan B."/>
            <person name="Jiang Y."/>
            <person name="Adhikari A."/>
            <person name="Zheng C.-J."/>
            <person name="Schuster L."/>
            <person name="Cowan T.M."/>
            <person name="Smanski M.J."/>
            <person name="Chevrette M.G."/>
            <person name="De Carvalho L.P.S."/>
            <person name="Shen B."/>
        </authorList>
    </citation>
    <scope>NUCLEOTIDE SEQUENCE [LARGE SCALE GENOMIC DNA]</scope>
    <source>
        <strain evidence="14 15">NPDC000634</strain>
    </source>
</reference>
<dbReference type="InterPro" id="IPR010617">
    <property type="entry name" value="TMEM175-like"/>
</dbReference>
<evidence type="ECO:0000256" key="10">
    <source>
        <dbReference type="ARBA" id="ARBA00023136"/>
    </source>
</evidence>
<feature type="transmembrane region" description="Helical" evidence="13">
    <location>
        <begin position="173"/>
        <end position="191"/>
    </location>
</feature>
<dbReference type="Proteomes" id="UP001458415">
    <property type="component" value="Unassembled WGS sequence"/>
</dbReference>
<keyword evidence="4" id="KW-0633">Potassium transport</keyword>
<dbReference type="PANTHER" id="PTHR31462:SF5">
    <property type="entry name" value="ENDOSOMAL_LYSOSOMAL PROTON CHANNEL TMEM175"/>
    <property type="match status" value="1"/>
</dbReference>
<keyword evidence="3" id="KW-0813">Transport</keyword>
<evidence type="ECO:0000256" key="3">
    <source>
        <dbReference type="ARBA" id="ARBA00022448"/>
    </source>
</evidence>
<evidence type="ECO:0000256" key="2">
    <source>
        <dbReference type="ARBA" id="ARBA00006920"/>
    </source>
</evidence>
<feature type="transmembrane region" description="Helical" evidence="13">
    <location>
        <begin position="108"/>
        <end position="127"/>
    </location>
</feature>
<dbReference type="EMBL" id="JBEPCU010000406">
    <property type="protein sequence ID" value="MER6979639.1"/>
    <property type="molecule type" value="Genomic_DNA"/>
</dbReference>
<keyword evidence="11" id="KW-0407">Ion channel</keyword>
<keyword evidence="8 13" id="KW-1133">Transmembrane helix</keyword>
<keyword evidence="15" id="KW-1185">Reference proteome</keyword>
<feature type="transmembrane region" description="Helical" evidence="13">
    <location>
        <begin position="29"/>
        <end position="50"/>
    </location>
</feature>
<keyword evidence="7" id="KW-0630">Potassium</keyword>
<dbReference type="Pfam" id="PF06736">
    <property type="entry name" value="TMEM175"/>
    <property type="match status" value="1"/>
</dbReference>
<comment type="subcellular location">
    <subcellularLocation>
        <location evidence="1">Membrane</location>
        <topology evidence="1">Multi-pass membrane protein</topology>
    </subcellularLocation>
</comment>
<protein>
    <submittedName>
        <fullName evidence="14">TMEM175 family protein</fullName>
    </submittedName>
</protein>
<comment type="catalytic activity">
    <reaction evidence="12">
        <text>K(+)(in) = K(+)(out)</text>
        <dbReference type="Rhea" id="RHEA:29463"/>
        <dbReference type="ChEBI" id="CHEBI:29103"/>
    </reaction>
</comment>
<organism evidence="14 15">
    <name type="scientific">Streptomyces carpinensis</name>
    <dbReference type="NCBI Taxonomy" id="66369"/>
    <lineage>
        <taxon>Bacteria</taxon>
        <taxon>Bacillati</taxon>
        <taxon>Actinomycetota</taxon>
        <taxon>Actinomycetes</taxon>
        <taxon>Kitasatosporales</taxon>
        <taxon>Streptomycetaceae</taxon>
        <taxon>Streptomyces</taxon>
    </lineage>
</organism>
<evidence type="ECO:0000256" key="5">
    <source>
        <dbReference type="ARBA" id="ARBA00022692"/>
    </source>
</evidence>
<keyword evidence="5 13" id="KW-0812">Transmembrane</keyword>
<evidence type="ECO:0000256" key="11">
    <source>
        <dbReference type="ARBA" id="ARBA00023303"/>
    </source>
</evidence>
<evidence type="ECO:0000256" key="12">
    <source>
        <dbReference type="ARBA" id="ARBA00034430"/>
    </source>
</evidence>
<gene>
    <name evidence="14" type="ORF">ABT317_22350</name>
</gene>
<keyword evidence="6" id="KW-0631">Potassium channel</keyword>
<evidence type="ECO:0000256" key="7">
    <source>
        <dbReference type="ARBA" id="ARBA00022958"/>
    </source>
</evidence>
<accession>A0ABV1W620</accession>
<name>A0ABV1W620_9ACTN</name>
<dbReference type="RefSeq" id="WP_244217453.1">
    <property type="nucleotide sequence ID" value="NZ_MUBM01000268.1"/>
</dbReference>
<evidence type="ECO:0000256" key="1">
    <source>
        <dbReference type="ARBA" id="ARBA00004141"/>
    </source>
</evidence>
<keyword evidence="9" id="KW-0406">Ion transport</keyword>
<comment type="similarity">
    <text evidence="2">Belongs to the TMEM175 family.</text>
</comment>
<keyword evidence="10 13" id="KW-0472">Membrane</keyword>
<feature type="transmembrane region" description="Helical" evidence="13">
    <location>
        <begin position="71"/>
        <end position="96"/>
    </location>
</feature>
<evidence type="ECO:0000313" key="15">
    <source>
        <dbReference type="Proteomes" id="UP001458415"/>
    </source>
</evidence>
<evidence type="ECO:0000256" key="9">
    <source>
        <dbReference type="ARBA" id="ARBA00023065"/>
    </source>
</evidence>
<evidence type="ECO:0000256" key="4">
    <source>
        <dbReference type="ARBA" id="ARBA00022538"/>
    </source>
</evidence>
<comment type="caution">
    <text evidence="14">The sequence shown here is derived from an EMBL/GenBank/DDBJ whole genome shotgun (WGS) entry which is preliminary data.</text>
</comment>
<proteinExistence type="inferred from homology"/>
<evidence type="ECO:0000256" key="6">
    <source>
        <dbReference type="ARBA" id="ARBA00022826"/>
    </source>
</evidence>
<evidence type="ECO:0000313" key="14">
    <source>
        <dbReference type="EMBL" id="MER6979639.1"/>
    </source>
</evidence>
<dbReference type="PANTHER" id="PTHR31462">
    <property type="entry name" value="ENDOSOMAL/LYSOSOMAL POTASSIUM CHANNEL TMEM175"/>
    <property type="match status" value="1"/>
</dbReference>